<evidence type="ECO:0000256" key="3">
    <source>
        <dbReference type="PROSITE-ProRule" id="PRU00302"/>
    </source>
</evidence>
<keyword evidence="9" id="KW-1185">Reference proteome</keyword>
<reference evidence="8 9" key="1">
    <citation type="submission" date="2024-02" db="EMBL/GenBank/DDBJ databases">
        <title>Chromosome-scale genome assembly of the rough periwinkle Littorina saxatilis.</title>
        <authorList>
            <person name="De Jode A."/>
            <person name="Faria R."/>
            <person name="Formenti G."/>
            <person name="Sims Y."/>
            <person name="Smith T.P."/>
            <person name="Tracey A."/>
            <person name="Wood J.M.D."/>
            <person name="Zagrodzka Z.B."/>
            <person name="Johannesson K."/>
            <person name="Butlin R.K."/>
            <person name="Leder E.H."/>
        </authorList>
    </citation>
    <scope>NUCLEOTIDE SEQUENCE [LARGE SCALE GENOMIC DNA]</scope>
    <source>
        <strain evidence="8">Snail1</strain>
        <tissue evidence="8">Muscle</tissue>
    </source>
</reference>
<dbReference type="Gene3D" id="2.60.120.200">
    <property type="match status" value="1"/>
</dbReference>
<name>A0AAN9GQR8_9CAEN</name>
<dbReference type="AlphaFoldDB" id="A0AAN9GQR8"/>
<keyword evidence="2" id="KW-1015">Disulfide bond</keyword>
<dbReference type="Pfam" id="PF00084">
    <property type="entry name" value="Sushi"/>
    <property type="match status" value="1"/>
</dbReference>
<keyword evidence="3" id="KW-0768">Sushi</keyword>
<protein>
    <recommendedName>
        <fullName evidence="4">Galectin</fullName>
    </recommendedName>
</protein>
<keyword evidence="5" id="KW-0732">Signal</keyword>
<dbReference type="SUPFAM" id="SSF57535">
    <property type="entry name" value="Complement control module/SCR domain"/>
    <property type="match status" value="1"/>
</dbReference>
<feature type="chain" id="PRO_5042850062" description="Galectin" evidence="5">
    <location>
        <begin position="27"/>
        <end position="348"/>
    </location>
</feature>
<dbReference type="SUPFAM" id="SSF49899">
    <property type="entry name" value="Concanavalin A-like lectins/glucanases"/>
    <property type="match status" value="1"/>
</dbReference>
<gene>
    <name evidence="8" type="ORF">V1264_002295</name>
</gene>
<organism evidence="8 9">
    <name type="scientific">Littorina saxatilis</name>
    <dbReference type="NCBI Taxonomy" id="31220"/>
    <lineage>
        <taxon>Eukaryota</taxon>
        <taxon>Metazoa</taxon>
        <taxon>Spiralia</taxon>
        <taxon>Lophotrochozoa</taxon>
        <taxon>Mollusca</taxon>
        <taxon>Gastropoda</taxon>
        <taxon>Caenogastropoda</taxon>
        <taxon>Littorinimorpha</taxon>
        <taxon>Littorinoidea</taxon>
        <taxon>Littorinidae</taxon>
        <taxon>Littorina</taxon>
    </lineage>
</organism>
<evidence type="ECO:0000256" key="5">
    <source>
        <dbReference type="SAM" id="SignalP"/>
    </source>
</evidence>
<evidence type="ECO:0000259" key="7">
    <source>
        <dbReference type="PROSITE" id="PS51304"/>
    </source>
</evidence>
<accession>A0AAN9GQR8</accession>
<dbReference type="PROSITE" id="PS50923">
    <property type="entry name" value="SUSHI"/>
    <property type="match status" value="1"/>
</dbReference>
<dbReference type="SMART" id="SM00032">
    <property type="entry name" value="CCP"/>
    <property type="match status" value="1"/>
</dbReference>
<evidence type="ECO:0000256" key="2">
    <source>
        <dbReference type="ARBA" id="ARBA00023157"/>
    </source>
</evidence>
<dbReference type="PROSITE" id="PS51304">
    <property type="entry name" value="GALECTIN"/>
    <property type="match status" value="1"/>
</dbReference>
<dbReference type="Gene3D" id="2.10.70.10">
    <property type="entry name" value="Complement Module, domain 1"/>
    <property type="match status" value="1"/>
</dbReference>
<dbReference type="CDD" id="cd00033">
    <property type="entry name" value="CCP"/>
    <property type="match status" value="1"/>
</dbReference>
<feature type="domain" description="Galectin" evidence="7">
    <location>
        <begin position="192"/>
        <end position="338"/>
    </location>
</feature>
<feature type="domain" description="Sushi" evidence="6">
    <location>
        <begin position="121"/>
        <end position="182"/>
    </location>
</feature>
<dbReference type="Pfam" id="PF00337">
    <property type="entry name" value="Gal-bind_lectin"/>
    <property type="match status" value="1"/>
</dbReference>
<proteinExistence type="predicted"/>
<dbReference type="EMBL" id="JBAMIC010000001">
    <property type="protein sequence ID" value="KAK7116656.1"/>
    <property type="molecule type" value="Genomic_DNA"/>
</dbReference>
<comment type="caution">
    <text evidence="3">Lacks conserved residue(s) required for the propagation of feature annotation.</text>
</comment>
<evidence type="ECO:0000259" key="6">
    <source>
        <dbReference type="PROSITE" id="PS50923"/>
    </source>
</evidence>
<sequence length="348" mass="38135">MHVTMTYLQKHLSLVVLVLLQRAVNSDVLQSTTFSNTQQCHRLCWYRPPCVAYSVTTDVIASDVTCILHSDPVKNADIPSGWQTTTATAKGISNSCAVRHCSLTQVCVPSLTSHTCLTLQLDCGVPPSLPGSVFAYNGTGVGQEAILTCASGYGMAPYGRAQATMTCQSNGQWSTLTDHCQKVEFDAPSVPFIKRLPWQLDFGWKSCFRGTFLGNGQMVFNFLADEEDYLNKDVAQYQNVALQIAFRDHFDVYRNITSFSRKVSNVWGSPPLQQTADMPLTPGDPFTLTFDLSFEWFEATLQGAGYTAKFPSQGIVNFNSVVHLGIAQDLQLTYVHLTSAAGCTPPGV</sequence>
<dbReference type="GO" id="GO:0030246">
    <property type="term" value="F:carbohydrate binding"/>
    <property type="evidence" value="ECO:0007669"/>
    <property type="project" value="UniProtKB-UniRule"/>
</dbReference>
<evidence type="ECO:0000256" key="4">
    <source>
        <dbReference type="RuleBase" id="RU102079"/>
    </source>
</evidence>
<evidence type="ECO:0000313" key="8">
    <source>
        <dbReference type="EMBL" id="KAK7116656.1"/>
    </source>
</evidence>
<dbReference type="InterPro" id="IPR001079">
    <property type="entry name" value="Galectin_CRD"/>
</dbReference>
<dbReference type="InterPro" id="IPR013320">
    <property type="entry name" value="ConA-like_dom_sf"/>
</dbReference>
<keyword evidence="1 4" id="KW-0430">Lectin</keyword>
<dbReference type="InterPro" id="IPR000436">
    <property type="entry name" value="Sushi_SCR_CCP_dom"/>
</dbReference>
<evidence type="ECO:0000313" key="9">
    <source>
        <dbReference type="Proteomes" id="UP001374579"/>
    </source>
</evidence>
<dbReference type="Proteomes" id="UP001374579">
    <property type="component" value="Unassembled WGS sequence"/>
</dbReference>
<comment type="caution">
    <text evidence="8">The sequence shown here is derived from an EMBL/GenBank/DDBJ whole genome shotgun (WGS) entry which is preliminary data.</text>
</comment>
<evidence type="ECO:0000256" key="1">
    <source>
        <dbReference type="ARBA" id="ARBA00022734"/>
    </source>
</evidence>
<feature type="signal peptide" evidence="5">
    <location>
        <begin position="1"/>
        <end position="26"/>
    </location>
</feature>
<dbReference type="InterPro" id="IPR035976">
    <property type="entry name" value="Sushi/SCR/CCP_sf"/>
</dbReference>